<comment type="caution">
    <text evidence="5">The sequence shown here is derived from an EMBL/GenBank/DDBJ whole genome shotgun (WGS) entry which is preliminary data.</text>
</comment>
<evidence type="ECO:0000256" key="4">
    <source>
        <dbReference type="ARBA" id="ARBA00023163"/>
    </source>
</evidence>
<proteinExistence type="predicted"/>
<keyword evidence="1" id="KW-0862">Zinc</keyword>
<keyword evidence="4" id="KW-0804">Transcription</keyword>
<keyword evidence="6" id="KW-1185">Reference proteome</keyword>
<evidence type="ECO:0000256" key="1">
    <source>
        <dbReference type="ARBA" id="ARBA00022833"/>
    </source>
</evidence>
<keyword evidence="2" id="KW-0805">Transcription regulation</keyword>
<dbReference type="PANTHER" id="PTHR47171">
    <property type="entry name" value="FARA-RELATED"/>
    <property type="match status" value="1"/>
</dbReference>
<sequence length="190" mass="21502">MGPNLPQPIVLMIETTRTTNYDRDIYRLFISYLTAITLLHLKQSSGLLPRASSVAIVAASCVIRLFEDYLARGNIRFLSGEAGWEITIALLALLDARRHEDLRSYVEANISILRAAPRQMESQWPSSRLFAATFDKLHDQSPPKDNDKQSRSAFPIENVGEATTIDDPQWLEYFPFRHATNKLAHRCNAG</sequence>
<dbReference type="GO" id="GO:0003677">
    <property type="term" value="F:DNA binding"/>
    <property type="evidence" value="ECO:0007669"/>
    <property type="project" value="UniProtKB-KW"/>
</dbReference>
<keyword evidence="3" id="KW-0238">DNA-binding</keyword>
<accession>A0A9W9IND7</accession>
<dbReference type="AlphaFoldDB" id="A0A9W9IND7"/>
<dbReference type="PANTHER" id="PTHR47171:SF5">
    <property type="entry name" value="ZN(II)2CYS6 TRANSCRIPTION FACTOR (EUROFUNG)"/>
    <property type="match status" value="1"/>
</dbReference>
<organism evidence="5 6">
    <name type="scientific">Penicillium cf. viridicatum</name>
    <dbReference type="NCBI Taxonomy" id="2972119"/>
    <lineage>
        <taxon>Eukaryota</taxon>
        <taxon>Fungi</taxon>
        <taxon>Dikarya</taxon>
        <taxon>Ascomycota</taxon>
        <taxon>Pezizomycotina</taxon>
        <taxon>Eurotiomycetes</taxon>
        <taxon>Eurotiomycetidae</taxon>
        <taxon>Eurotiales</taxon>
        <taxon>Aspergillaceae</taxon>
        <taxon>Penicillium</taxon>
    </lineage>
</organism>
<dbReference type="CDD" id="cd12148">
    <property type="entry name" value="fungal_TF_MHR"/>
    <property type="match status" value="1"/>
</dbReference>
<dbReference type="InterPro" id="IPR052073">
    <property type="entry name" value="Amide_Lactam_Regulators"/>
</dbReference>
<gene>
    <name evidence="5" type="ORF">N7449_011877</name>
</gene>
<name>A0A9W9IND7_9EURO</name>
<reference evidence="5" key="2">
    <citation type="journal article" date="2023" name="IMA Fungus">
        <title>Comparative genomic study of the Penicillium genus elucidates a diverse pangenome and 15 lateral gene transfer events.</title>
        <authorList>
            <person name="Petersen C."/>
            <person name="Sorensen T."/>
            <person name="Nielsen M.R."/>
            <person name="Sondergaard T.E."/>
            <person name="Sorensen J.L."/>
            <person name="Fitzpatrick D.A."/>
            <person name="Frisvad J.C."/>
            <person name="Nielsen K.L."/>
        </authorList>
    </citation>
    <scope>NUCLEOTIDE SEQUENCE</scope>
    <source>
        <strain evidence="5">IBT 20477</strain>
    </source>
</reference>
<reference evidence="5" key="1">
    <citation type="submission" date="2022-11" db="EMBL/GenBank/DDBJ databases">
        <authorList>
            <person name="Petersen C."/>
        </authorList>
    </citation>
    <scope>NUCLEOTIDE SEQUENCE</scope>
    <source>
        <strain evidence="5">IBT 20477</strain>
    </source>
</reference>
<evidence type="ECO:0000313" key="6">
    <source>
        <dbReference type="Proteomes" id="UP001150942"/>
    </source>
</evidence>
<evidence type="ECO:0000313" key="5">
    <source>
        <dbReference type="EMBL" id="KAJ5181730.1"/>
    </source>
</evidence>
<evidence type="ECO:0000256" key="2">
    <source>
        <dbReference type="ARBA" id="ARBA00023015"/>
    </source>
</evidence>
<dbReference type="OrthoDB" id="1932925at2759"/>
<protein>
    <submittedName>
        <fullName evidence="5">Uncharacterized protein</fullName>
    </submittedName>
</protein>
<dbReference type="EMBL" id="JAPQKQ010000009">
    <property type="protein sequence ID" value="KAJ5181730.1"/>
    <property type="molecule type" value="Genomic_DNA"/>
</dbReference>
<evidence type="ECO:0000256" key="3">
    <source>
        <dbReference type="ARBA" id="ARBA00023125"/>
    </source>
</evidence>
<dbReference type="Proteomes" id="UP001150942">
    <property type="component" value="Unassembled WGS sequence"/>
</dbReference>